<dbReference type="EMBL" id="CVLB01000002">
    <property type="protein sequence ID" value="CRF34450.1"/>
    <property type="molecule type" value="Genomic_DNA"/>
</dbReference>
<keyword evidence="1" id="KW-1133">Transmembrane helix</keyword>
<feature type="transmembrane region" description="Helical" evidence="1">
    <location>
        <begin position="6"/>
        <end position="25"/>
    </location>
</feature>
<keyword evidence="1" id="KW-0812">Transmembrane</keyword>
<keyword evidence="1" id="KW-0472">Membrane</keyword>
<keyword evidence="3" id="KW-1185">Reference proteome</keyword>
<dbReference type="AlphaFoldDB" id="A0A0G4K8U0"/>
<dbReference type="RefSeq" id="WP_167336129.1">
    <property type="nucleotide sequence ID" value="NZ_CVLB01000002.1"/>
</dbReference>
<proteinExistence type="predicted"/>
<name>A0A0G4K8U0_9SPIR</name>
<evidence type="ECO:0000313" key="3">
    <source>
        <dbReference type="Proteomes" id="UP000043763"/>
    </source>
</evidence>
<accession>A0A0G4K8U0</accession>
<evidence type="ECO:0000313" key="2">
    <source>
        <dbReference type="EMBL" id="CRF34450.1"/>
    </source>
</evidence>
<dbReference type="Proteomes" id="UP000043763">
    <property type="component" value="Unassembled WGS sequence"/>
</dbReference>
<evidence type="ECO:0000256" key="1">
    <source>
        <dbReference type="SAM" id="Phobius"/>
    </source>
</evidence>
<sequence>MRKGIIIFISALIMIFASVSLFAQYGRGYGNGRNRGNSCGYNNNYYNRGNNNGCYYYN</sequence>
<reference evidence="3" key="1">
    <citation type="submission" date="2015-04" db="EMBL/GenBank/DDBJ databases">
        <authorList>
            <person name="Mushtaq Mamoona"/>
        </authorList>
    </citation>
    <scope>NUCLEOTIDE SEQUENCE [LARGE SCALE GENOMIC DNA]</scope>
    <source>
        <strain evidence="3">AN4859/03</strain>
    </source>
</reference>
<gene>
    <name evidence="2" type="ORF">BRSU_2027</name>
</gene>
<protein>
    <submittedName>
        <fullName evidence="2">Hypothetical membrane protein</fullName>
    </submittedName>
</protein>
<organism evidence="2 3">
    <name type="scientific">Brachyspira suanatina</name>
    <dbReference type="NCBI Taxonomy" id="381802"/>
    <lineage>
        <taxon>Bacteria</taxon>
        <taxon>Pseudomonadati</taxon>
        <taxon>Spirochaetota</taxon>
        <taxon>Spirochaetia</taxon>
        <taxon>Brachyspirales</taxon>
        <taxon>Brachyspiraceae</taxon>
        <taxon>Brachyspira</taxon>
    </lineage>
</organism>